<dbReference type="InterPro" id="IPR001841">
    <property type="entry name" value="Znf_RING"/>
</dbReference>
<feature type="compositionally biased region" description="Basic residues" evidence="2">
    <location>
        <begin position="7"/>
        <end position="19"/>
    </location>
</feature>
<dbReference type="EMBL" id="CAMPGE010013476">
    <property type="protein sequence ID" value="CAI2372208.1"/>
    <property type="molecule type" value="Genomic_DNA"/>
</dbReference>
<keyword evidence="5" id="KW-1185">Reference proteome</keyword>
<dbReference type="SUPFAM" id="SSF57850">
    <property type="entry name" value="RING/U-box"/>
    <property type="match status" value="1"/>
</dbReference>
<dbReference type="Proteomes" id="UP001295684">
    <property type="component" value="Unassembled WGS sequence"/>
</dbReference>
<feature type="region of interest" description="Disordered" evidence="2">
    <location>
        <begin position="219"/>
        <end position="251"/>
    </location>
</feature>
<evidence type="ECO:0000313" key="5">
    <source>
        <dbReference type="Proteomes" id="UP001295684"/>
    </source>
</evidence>
<dbReference type="PANTHER" id="PTHR22765:SF434">
    <property type="entry name" value="GB|AAD18119.1-RELATED"/>
    <property type="match status" value="1"/>
</dbReference>
<dbReference type="PROSITE" id="PS50089">
    <property type="entry name" value="ZF_RING_2"/>
    <property type="match status" value="1"/>
</dbReference>
<accession>A0AAD1XGM7</accession>
<reference evidence="4" key="1">
    <citation type="submission" date="2023-07" db="EMBL/GenBank/DDBJ databases">
        <authorList>
            <consortium name="AG Swart"/>
            <person name="Singh M."/>
            <person name="Singh A."/>
            <person name="Seah K."/>
            <person name="Emmerich C."/>
        </authorList>
    </citation>
    <scope>NUCLEOTIDE SEQUENCE</scope>
    <source>
        <strain evidence="4">DP1</strain>
    </source>
</reference>
<feature type="compositionally biased region" description="Low complexity" evidence="2">
    <location>
        <begin position="279"/>
        <end position="321"/>
    </location>
</feature>
<keyword evidence="1" id="KW-0862">Zinc</keyword>
<feature type="compositionally biased region" description="Polar residues" evidence="2">
    <location>
        <begin position="34"/>
        <end position="52"/>
    </location>
</feature>
<feature type="region of interest" description="Disordered" evidence="2">
    <location>
        <begin position="1"/>
        <end position="83"/>
    </location>
</feature>
<gene>
    <name evidence="4" type="ORF">ECRASSUSDP1_LOCUS13536</name>
</gene>
<keyword evidence="1" id="KW-0479">Metal-binding</keyword>
<feature type="region of interest" description="Disordered" evidence="2">
    <location>
        <begin position="268"/>
        <end position="321"/>
    </location>
</feature>
<dbReference type="SMART" id="SM00184">
    <property type="entry name" value="RING"/>
    <property type="match status" value="1"/>
</dbReference>
<dbReference type="GO" id="GO:0006511">
    <property type="term" value="P:ubiquitin-dependent protein catabolic process"/>
    <property type="evidence" value="ECO:0007669"/>
    <property type="project" value="TreeGrafter"/>
</dbReference>
<dbReference type="InterPro" id="IPR051826">
    <property type="entry name" value="E3_ubiquitin-ligase_domain"/>
</dbReference>
<organism evidence="4 5">
    <name type="scientific">Euplotes crassus</name>
    <dbReference type="NCBI Taxonomy" id="5936"/>
    <lineage>
        <taxon>Eukaryota</taxon>
        <taxon>Sar</taxon>
        <taxon>Alveolata</taxon>
        <taxon>Ciliophora</taxon>
        <taxon>Intramacronucleata</taxon>
        <taxon>Spirotrichea</taxon>
        <taxon>Hypotrichia</taxon>
        <taxon>Euplotida</taxon>
        <taxon>Euplotidae</taxon>
        <taxon>Moneuplotes</taxon>
    </lineage>
</organism>
<proteinExistence type="predicted"/>
<dbReference type="CDD" id="cd16448">
    <property type="entry name" value="RING-H2"/>
    <property type="match status" value="1"/>
</dbReference>
<evidence type="ECO:0000256" key="2">
    <source>
        <dbReference type="SAM" id="MobiDB-lite"/>
    </source>
</evidence>
<dbReference type="Gene3D" id="3.30.40.10">
    <property type="entry name" value="Zinc/RING finger domain, C3HC4 (zinc finger)"/>
    <property type="match status" value="1"/>
</dbReference>
<evidence type="ECO:0000259" key="3">
    <source>
        <dbReference type="PROSITE" id="PS50089"/>
    </source>
</evidence>
<dbReference type="InterPro" id="IPR013083">
    <property type="entry name" value="Znf_RING/FYVE/PHD"/>
</dbReference>
<dbReference type="AlphaFoldDB" id="A0AAD1XGM7"/>
<comment type="caution">
    <text evidence="4">The sequence shown here is derived from an EMBL/GenBank/DDBJ whole genome shotgun (WGS) entry which is preliminary data.</text>
</comment>
<dbReference type="GO" id="GO:0008270">
    <property type="term" value="F:zinc ion binding"/>
    <property type="evidence" value="ECO:0007669"/>
    <property type="project" value="UniProtKB-KW"/>
</dbReference>
<feature type="domain" description="RING-type" evidence="3">
    <location>
        <begin position="518"/>
        <end position="559"/>
    </location>
</feature>
<dbReference type="PANTHER" id="PTHR22765">
    <property type="entry name" value="RING FINGER AND PROTEASE ASSOCIATED DOMAIN-CONTAINING"/>
    <property type="match status" value="1"/>
</dbReference>
<keyword evidence="1" id="KW-0863">Zinc-finger</keyword>
<dbReference type="Pfam" id="PF13639">
    <property type="entry name" value="zf-RING_2"/>
    <property type="match status" value="1"/>
</dbReference>
<name>A0AAD1XGM7_EUPCR</name>
<dbReference type="GO" id="GO:0061630">
    <property type="term" value="F:ubiquitin protein ligase activity"/>
    <property type="evidence" value="ECO:0007669"/>
    <property type="project" value="TreeGrafter"/>
</dbReference>
<sequence length="563" mass="65327">MSERVYKRGTKSRRTKHKRVELEPDSSSDDADSCHTSVKSKTTNSNKANFRGNSGGLTRSVMVTSKRPPVYNKTMGKPKRRPGVAYSECAADSIEDKKELQGPDTSLTQKALEKLWDRLKFLLSSGYEIKDIFIKTKCTGFFKDFHITSRMTEEDISNYVDPFAVLSQHDGYSSEFASEHNTTKTKTAKSISKISEAPKKIKKKYIKTKKKVERNKQDFLTETKAEKQKPTDYVPKDTTQRREPKIYKRSEKDPDIYRFNVKKINESDKEEAKNISITKSSFSKPNESSSNASKLGISNSTVSNSTVSNSTVSNSSVSNPSVLKDKCIKDKSIDQTLQLPQRCISYIPSSAISTKERYEQSIYAKNKRKRERSEMKRKEVKKAIENKEEVKNAPRIDLSSIKEEKPICTEILPFNRRELQQWRVKNTNVDNIFEDYIRKREAKLSFLEFGYPEPDPNSENYEMLLKIREMLEARQYLKFRLKSILKYKLLIVYKDYLRHMKDDKLTTYKKFDKDHDVCSICITEFEEKDLVINTNCGHYFHAECFEMVIIYKTNCPMCKAILM</sequence>
<evidence type="ECO:0000256" key="1">
    <source>
        <dbReference type="PROSITE-ProRule" id="PRU00175"/>
    </source>
</evidence>
<protein>
    <recommendedName>
        <fullName evidence="3">RING-type domain-containing protein</fullName>
    </recommendedName>
</protein>
<evidence type="ECO:0000313" key="4">
    <source>
        <dbReference type="EMBL" id="CAI2372208.1"/>
    </source>
</evidence>